<name>A0ABY3SUD3_9BACL</name>
<reference evidence="1 2" key="1">
    <citation type="journal article" date="2024" name="Int. J. Syst. Evol. Microbiol.">
        <title>Paenibacillus hexagrammi sp. nov., a novel bacterium isolated from the gut content of Hexagrammos agrammus.</title>
        <authorList>
            <person name="Jung H.K."/>
            <person name="Kim D.G."/>
            <person name="Zin H."/>
            <person name="Park J."/>
            <person name="Jung H."/>
            <person name="Kim Y.O."/>
            <person name="Kong H.J."/>
            <person name="Kim J.W."/>
            <person name="Kim Y.S."/>
        </authorList>
    </citation>
    <scope>NUCLEOTIDE SEQUENCE [LARGE SCALE GENOMIC DNA]</scope>
    <source>
        <strain evidence="1 2">YPD9-1</strain>
    </source>
</reference>
<gene>
    <name evidence="1" type="ORF">L0M14_30660</name>
</gene>
<organism evidence="1 2">
    <name type="scientific">Paenibacillus hexagrammi</name>
    <dbReference type="NCBI Taxonomy" id="2908839"/>
    <lineage>
        <taxon>Bacteria</taxon>
        <taxon>Bacillati</taxon>
        <taxon>Bacillota</taxon>
        <taxon>Bacilli</taxon>
        <taxon>Bacillales</taxon>
        <taxon>Paenibacillaceae</taxon>
        <taxon>Paenibacillus</taxon>
    </lineage>
</organism>
<accession>A0ABY3SUD3</accession>
<evidence type="ECO:0000313" key="1">
    <source>
        <dbReference type="EMBL" id="UJF36552.1"/>
    </source>
</evidence>
<keyword evidence="2" id="KW-1185">Reference proteome</keyword>
<proteinExistence type="predicted"/>
<keyword evidence="1" id="KW-0614">Plasmid</keyword>
<dbReference type="EMBL" id="CP090979">
    <property type="protein sequence ID" value="UJF36552.1"/>
    <property type="molecule type" value="Genomic_DNA"/>
</dbReference>
<dbReference type="RefSeq" id="WP_235123102.1">
    <property type="nucleotide sequence ID" value="NZ_CP090979.1"/>
</dbReference>
<geneLocation type="plasmid" evidence="1 2">
    <name>pYPD9-1</name>
</geneLocation>
<dbReference type="Proteomes" id="UP001649230">
    <property type="component" value="Plasmid pYPD9-1"/>
</dbReference>
<sequence>MIRLRREVWENIFRNTAEANEEVEAVWLDPGDSSEGEWCLCCDCELFEDGFQSEKEAMDRLAYLEQAISRNAVRRNCGMAAHDLMRQAIGIYT</sequence>
<evidence type="ECO:0000313" key="2">
    <source>
        <dbReference type="Proteomes" id="UP001649230"/>
    </source>
</evidence>
<protein>
    <submittedName>
        <fullName evidence="1">Uncharacterized protein</fullName>
    </submittedName>
</protein>